<evidence type="ECO:0000259" key="7">
    <source>
        <dbReference type="Pfam" id="PF07637"/>
    </source>
</evidence>
<dbReference type="Pfam" id="PF07635">
    <property type="entry name" value="PSCyt1"/>
    <property type="match status" value="1"/>
</dbReference>
<dbReference type="GO" id="GO:0020037">
    <property type="term" value="F:heme binding"/>
    <property type="evidence" value="ECO:0007669"/>
    <property type="project" value="InterPro"/>
</dbReference>
<dbReference type="KEGG" id="luo:HHL09_19180"/>
<dbReference type="Proteomes" id="UP000501812">
    <property type="component" value="Chromosome"/>
</dbReference>
<dbReference type="InterPro" id="IPR013042">
    <property type="entry name" value="DUF1592"/>
</dbReference>
<dbReference type="Pfam" id="PF07631">
    <property type="entry name" value="PSD4"/>
    <property type="match status" value="2"/>
</dbReference>
<accession>A0A858RM69</accession>
<evidence type="ECO:0000259" key="4">
    <source>
        <dbReference type="Pfam" id="PF07627"/>
    </source>
</evidence>
<evidence type="ECO:0000259" key="3">
    <source>
        <dbReference type="Pfam" id="PF07626"/>
    </source>
</evidence>
<dbReference type="AlphaFoldDB" id="A0A858RM69"/>
<feature type="domain" description="DUF1585" evidence="2">
    <location>
        <begin position="758"/>
        <end position="831"/>
    </location>
</feature>
<dbReference type="GO" id="GO:0009055">
    <property type="term" value="F:electron transfer activity"/>
    <property type="evidence" value="ECO:0007669"/>
    <property type="project" value="InterPro"/>
</dbReference>
<reference evidence="8 9" key="1">
    <citation type="submission" date="2020-04" db="EMBL/GenBank/DDBJ databases">
        <title>Luteolibacter sp. G-1-1-1 isolated from soil.</title>
        <authorList>
            <person name="Dahal R.H."/>
        </authorList>
    </citation>
    <scope>NUCLEOTIDE SEQUENCE [LARGE SCALE GENOMIC DNA]</scope>
    <source>
        <strain evidence="8 9">G-1-1-1</strain>
    </source>
</reference>
<feature type="domain" description="DUF1592" evidence="5">
    <location>
        <begin position="575"/>
        <end position="623"/>
    </location>
</feature>
<feature type="domain" description="Cytochrome C Planctomycete-type" evidence="6">
    <location>
        <begin position="43"/>
        <end position="89"/>
    </location>
</feature>
<gene>
    <name evidence="8" type="ORF">HHL09_19180</name>
</gene>
<dbReference type="InterPro" id="IPR013043">
    <property type="entry name" value="DUF1595"/>
</dbReference>
<dbReference type="Pfam" id="PF07627">
    <property type="entry name" value="PSCyt3"/>
    <property type="match status" value="1"/>
</dbReference>
<feature type="signal peptide" evidence="1">
    <location>
        <begin position="1"/>
        <end position="24"/>
    </location>
</feature>
<feature type="chain" id="PRO_5032576181" evidence="1">
    <location>
        <begin position="25"/>
        <end position="839"/>
    </location>
</feature>
<dbReference type="InterPro" id="IPR036909">
    <property type="entry name" value="Cyt_c-like_dom_sf"/>
</dbReference>
<evidence type="ECO:0000256" key="1">
    <source>
        <dbReference type="SAM" id="SignalP"/>
    </source>
</evidence>
<dbReference type="InterPro" id="IPR013039">
    <property type="entry name" value="DUF1588"/>
</dbReference>
<dbReference type="RefSeq" id="WP_169456241.1">
    <property type="nucleotide sequence ID" value="NZ_CP051774.1"/>
</dbReference>
<organism evidence="8 9">
    <name type="scientific">Luteolibacter luteus</name>
    <dbReference type="NCBI Taxonomy" id="2728835"/>
    <lineage>
        <taxon>Bacteria</taxon>
        <taxon>Pseudomonadati</taxon>
        <taxon>Verrucomicrobiota</taxon>
        <taxon>Verrucomicrobiia</taxon>
        <taxon>Verrucomicrobiales</taxon>
        <taxon>Verrucomicrobiaceae</taxon>
        <taxon>Luteolibacter</taxon>
    </lineage>
</organism>
<dbReference type="Pfam" id="PF07626">
    <property type="entry name" value="PSD3"/>
    <property type="match status" value="1"/>
</dbReference>
<feature type="domain" description="DUF1587" evidence="3">
    <location>
        <begin position="126"/>
        <end position="187"/>
    </location>
</feature>
<feature type="domain" description="DUF1588" evidence="4">
    <location>
        <begin position="642"/>
        <end position="743"/>
    </location>
</feature>
<feature type="domain" description="DUF1595" evidence="7">
    <location>
        <begin position="367"/>
        <end position="428"/>
    </location>
</feature>
<evidence type="ECO:0000259" key="2">
    <source>
        <dbReference type="Pfam" id="PF07624"/>
    </source>
</evidence>
<protein>
    <submittedName>
        <fullName evidence="8">DUF1592 domain-containing protein</fullName>
    </submittedName>
</protein>
<feature type="domain" description="DUF1592" evidence="5">
    <location>
        <begin position="442"/>
        <end position="523"/>
    </location>
</feature>
<dbReference type="EMBL" id="CP051774">
    <property type="protein sequence ID" value="QJE97815.1"/>
    <property type="molecule type" value="Genomic_DNA"/>
</dbReference>
<proteinExistence type="predicted"/>
<name>A0A858RM69_9BACT</name>
<evidence type="ECO:0000313" key="8">
    <source>
        <dbReference type="EMBL" id="QJE97815.1"/>
    </source>
</evidence>
<keyword evidence="9" id="KW-1185">Reference proteome</keyword>
<dbReference type="Pfam" id="PF07624">
    <property type="entry name" value="PSD2"/>
    <property type="match status" value="1"/>
</dbReference>
<dbReference type="InterPro" id="IPR011429">
    <property type="entry name" value="Cyt_c_Planctomycete-type"/>
</dbReference>
<evidence type="ECO:0000313" key="9">
    <source>
        <dbReference type="Proteomes" id="UP000501812"/>
    </source>
</evidence>
<evidence type="ECO:0000259" key="6">
    <source>
        <dbReference type="Pfam" id="PF07635"/>
    </source>
</evidence>
<keyword evidence="1" id="KW-0732">Signal</keyword>
<dbReference type="InterPro" id="IPR011478">
    <property type="entry name" value="DUF1585"/>
</dbReference>
<evidence type="ECO:0000259" key="5">
    <source>
        <dbReference type="Pfam" id="PF07631"/>
    </source>
</evidence>
<dbReference type="SUPFAM" id="SSF46626">
    <property type="entry name" value="Cytochrome c"/>
    <property type="match status" value="1"/>
</dbReference>
<dbReference type="Pfam" id="PF07637">
    <property type="entry name" value="PSD5"/>
    <property type="match status" value="1"/>
</dbReference>
<dbReference type="InterPro" id="IPR013036">
    <property type="entry name" value="DUF1587"/>
</dbReference>
<sequence>MPVPSRFFLLRSALTLCVCTAARADDFAATYEDKILPILEDHCFSCHGEGEDKGKVSFDTFGSTEELMKQTSLWDHALRNIRAGLMPPAKKRKPSTEDLATLEEWIKRGPLKLDPENPDPGRVTLRRLNRVEYRNTIKDLTGYDFRTDEEFPADDTGYGFDNIGDVLSTSPLLLEKYMQAAETIIAKGMPMENRVTPQRNLPAGLFRGQGEGRTGDWEYRLSLYDPADLTAEVKIEKSGTYRVVLNATARGSFSYDPGRANAIWSVEGRKLLDQELKWSPAQKMESSIEVKWEAGSYPLHLTLQPLVDKSQQPPDLGDGPPSVNLHLNGITLIGPMEEEHKVHPPNYERFFTRDQAPEDAAEREQYASELIRRFATRAYRRPVDEITVQKLTGFAKQSMDAPGGTFEKGLGRAIAAILASPRFLFRMESTVPESDPAAHPLLDEYSLASRLSYFLWSTTPDDTLYQLAGKGELRKNLAAQIERMLKDERSDEFVENFAGQWLQTRDVEGASIDARVVLARDAGTERENTERFQKFRQLNTEIDEAEKAGNTSKVAALRDELGELRKKFRGQRRVEFSGSLRTAMRREAEMYFRHLLREDRSVLELIETDSTFLNGELAAHYGIPGVEGGDMRMVKLPEDSPRGGIITMGSVLAVTSNPTRTSPVKRGLFILDNVLGTPPPPAPPNIPSLEASEKTADGRELTLREALAMHREKPLCSSCHNRMDPLGLALENFNAMGLWRDQERGQPLASPAGQLITGEMFKDVRELKHLLVTARREDYYRCLTEKLLTYAIGRGPQPCDITTVDAIVEKMEQSGGKFSTLITGIIESAPFQKRQRPST</sequence>